<dbReference type="InterPro" id="IPR050312">
    <property type="entry name" value="IolE/XylAMocC-like"/>
</dbReference>
<proteinExistence type="predicted"/>
<gene>
    <name evidence="2" type="ORF">SAMN04488134_108157</name>
</gene>
<protein>
    <submittedName>
        <fullName evidence="2">Sugar phosphate isomerase/epimerase</fullName>
    </submittedName>
</protein>
<evidence type="ECO:0000313" key="3">
    <source>
        <dbReference type="Proteomes" id="UP000199300"/>
    </source>
</evidence>
<dbReference type="InterPro" id="IPR013022">
    <property type="entry name" value="Xyl_isomerase-like_TIM-brl"/>
</dbReference>
<reference evidence="2 3" key="1">
    <citation type="submission" date="2016-10" db="EMBL/GenBank/DDBJ databases">
        <authorList>
            <person name="de Groot N.N."/>
        </authorList>
    </citation>
    <scope>NUCLEOTIDE SEQUENCE [LARGE SCALE GENOMIC DNA]</scope>
    <source>
        <strain evidence="2 3">CGMCC 1.10434</strain>
    </source>
</reference>
<name>A0A1H8QGM4_9BACI</name>
<dbReference type="InterPro" id="IPR036237">
    <property type="entry name" value="Xyl_isomerase-like_sf"/>
</dbReference>
<dbReference type="PANTHER" id="PTHR12110">
    <property type="entry name" value="HYDROXYPYRUVATE ISOMERASE"/>
    <property type="match status" value="1"/>
</dbReference>
<accession>A0A1H8QGM4</accession>
<sequence length="280" mass="32015">MLNIGIRAHDIDSDNLNDLSKQLAVLQISAIQLALKKSIKEWPIKLGSLNTGLAKTIANEFRSDNVDIAVLGCYINMIHPDVEQRQEALAYFKEHIRFARDFHCSIVATETGNIHSQMGYTEDNFTEEAFQLVVESVNELVKEAERFGVIVGIEGGVNHPIYSPEMMHKLITQIPSNHLQVVFDPVNFLTIENYQSQTKMIDQAFELFGERIIIIHAKDFIVKDNHIKVVPVGHGWLDYQYLINKLYPDKPLIPILLENTKEPFITESIAYLKRLFEQIL</sequence>
<dbReference type="STRING" id="872970.SAMN04488134_108157"/>
<dbReference type="PANTHER" id="PTHR12110:SF21">
    <property type="entry name" value="XYLOSE ISOMERASE-LIKE TIM BARREL DOMAIN-CONTAINING PROTEIN"/>
    <property type="match status" value="1"/>
</dbReference>
<dbReference type="OrthoDB" id="2063291at2"/>
<keyword evidence="3" id="KW-1185">Reference proteome</keyword>
<feature type="domain" description="Xylose isomerase-like TIM barrel" evidence="1">
    <location>
        <begin position="53"/>
        <end position="258"/>
    </location>
</feature>
<dbReference type="RefSeq" id="WP_091498560.1">
    <property type="nucleotide sequence ID" value="NZ_FODJ01000008.1"/>
</dbReference>
<dbReference type="SUPFAM" id="SSF51658">
    <property type="entry name" value="Xylose isomerase-like"/>
    <property type="match status" value="1"/>
</dbReference>
<dbReference type="EMBL" id="FODJ01000008">
    <property type="protein sequence ID" value="SEO53186.1"/>
    <property type="molecule type" value="Genomic_DNA"/>
</dbReference>
<evidence type="ECO:0000313" key="2">
    <source>
        <dbReference type="EMBL" id="SEO53186.1"/>
    </source>
</evidence>
<dbReference type="Pfam" id="PF01261">
    <property type="entry name" value="AP_endonuc_2"/>
    <property type="match status" value="1"/>
</dbReference>
<dbReference type="AlphaFoldDB" id="A0A1H8QGM4"/>
<dbReference type="Gene3D" id="3.20.20.150">
    <property type="entry name" value="Divalent-metal-dependent TIM barrel enzymes"/>
    <property type="match status" value="1"/>
</dbReference>
<keyword evidence="2" id="KW-0413">Isomerase</keyword>
<dbReference type="GO" id="GO:0016853">
    <property type="term" value="F:isomerase activity"/>
    <property type="evidence" value="ECO:0007669"/>
    <property type="project" value="UniProtKB-KW"/>
</dbReference>
<dbReference type="Proteomes" id="UP000199300">
    <property type="component" value="Unassembled WGS sequence"/>
</dbReference>
<organism evidence="2 3">
    <name type="scientific">Amphibacillus marinus</name>
    <dbReference type="NCBI Taxonomy" id="872970"/>
    <lineage>
        <taxon>Bacteria</taxon>
        <taxon>Bacillati</taxon>
        <taxon>Bacillota</taxon>
        <taxon>Bacilli</taxon>
        <taxon>Bacillales</taxon>
        <taxon>Bacillaceae</taxon>
        <taxon>Amphibacillus</taxon>
    </lineage>
</organism>
<evidence type="ECO:0000259" key="1">
    <source>
        <dbReference type="Pfam" id="PF01261"/>
    </source>
</evidence>